<dbReference type="EMBL" id="AVOT02022048">
    <property type="protein sequence ID" value="MBW0511201.1"/>
    <property type="molecule type" value="Genomic_DNA"/>
</dbReference>
<comment type="caution">
    <text evidence="1">The sequence shown here is derived from an EMBL/GenBank/DDBJ whole genome shotgun (WGS) entry which is preliminary data.</text>
</comment>
<accession>A0A9Q3DVB4</accession>
<dbReference type="Proteomes" id="UP000765509">
    <property type="component" value="Unassembled WGS sequence"/>
</dbReference>
<reference evidence="1" key="1">
    <citation type="submission" date="2021-03" db="EMBL/GenBank/DDBJ databases">
        <title>Draft genome sequence of rust myrtle Austropuccinia psidii MF-1, a brazilian biotype.</title>
        <authorList>
            <person name="Quecine M.C."/>
            <person name="Pachon D.M.R."/>
            <person name="Bonatelli M.L."/>
            <person name="Correr F.H."/>
            <person name="Franceschini L.M."/>
            <person name="Leite T.F."/>
            <person name="Margarido G.R.A."/>
            <person name="Almeida C.A."/>
            <person name="Ferrarezi J.A."/>
            <person name="Labate C.A."/>
        </authorList>
    </citation>
    <scope>NUCLEOTIDE SEQUENCE</scope>
    <source>
        <strain evidence="1">MF-1</strain>
    </source>
</reference>
<keyword evidence="2" id="KW-1185">Reference proteome</keyword>
<name>A0A9Q3DVB4_9BASI</name>
<proteinExistence type="predicted"/>
<organism evidence="1 2">
    <name type="scientific">Austropuccinia psidii MF-1</name>
    <dbReference type="NCBI Taxonomy" id="1389203"/>
    <lineage>
        <taxon>Eukaryota</taxon>
        <taxon>Fungi</taxon>
        <taxon>Dikarya</taxon>
        <taxon>Basidiomycota</taxon>
        <taxon>Pucciniomycotina</taxon>
        <taxon>Pucciniomycetes</taxon>
        <taxon>Pucciniales</taxon>
        <taxon>Sphaerophragmiaceae</taxon>
        <taxon>Austropuccinia</taxon>
    </lineage>
</organism>
<sequence>MSFENDIYSVDKDSYEWCLKQSIILESIYIHFNIQMRNHKLLTQMPVELEHAVKCMCNQSCTLDYIFNTFQDLRKRTNIGTYSLYKTNSFKDKIPFRFDNEDKPRERVAEVAKKKNSCHKFGSTDHYANNFPNSKKKVYEI</sequence>
<evidence type="ECO:0000313" key="1">
    <source>
        <dbReference type="EMBL" id="MBW0511201.1"/>
    </source>
</evidence>
<gene>
    <name evidence="1" type="ORF">O181_050916</name>
</gene>
<evidence type="ECO:0000313" key="2">
    <source>
        <dbReference type="Proteomes" id="UP000765509"/>
    </source>
</evidence>
<dbReference type="AlphaFoldDB" id="A0A9Q3DVB4"/>
<protein>
    <submittedName>
        <fullName evidence="1">Uncharacterized protein</fullName>
    </submittedName>
</protein>